<dbReference type="RefSeq" id="WP_098453833.1">
    <property type="nucleotide sequence ID" value="NZ_PDJG01000001.1"/>
</dbReference>
<evidence type="ECO:0000256" key="1">
    <source>
        <dbReference type="SAM" id="MobiDB-lite"/>
    </source>
</evidence>
<sequence>MNGAGTSLDLSTLVDARTGMQVLHSETATPEPLPSSTQTPLREDLDEVDVSPGLAGFLAIFVVAVATIFLVLSMTRKLRRVNHRANHDSVVDATFDDRRSGAAEPGDGAGDGDGTD</sequence>
<organism evidence="3 4">
    <name type="scientific">Sanguibacter antarcticus</name>
    <dbReference type="NCBI Taxonomy" id="372484"/>
    <lineage>
        <taxon>Bacteria</taxon>
        <taxon>Bacillati</taxon>
        <taxon>Actinomycetota</taxon>
        <taxon>Actinomycetes</taxon>
        <taxon>Micrococcales</taxon>
        <taxon>Sanguibacteraceae</taxon>
        <taxon>Sanguibacter</taxon>
    </lineage>
</organism>
<reference evidence="3 4" key="1">
    <citation type="submission" date="2017-10" db="EMBL/GenBank/DDBJ databases">
        <title>Sequencing the genomes of 1000 actinobacteria strains.</title>
        <authorList>
            <person name="Klenk H.-P."/>
        </authorList>
    </citation>
    <scope>NUCLEOTIDE SEQUENCE [LARGE SCALE GENOMIC DNA]</scope>
    <source>
        <strain evidence="3 4">DSM 18966</strain>
    </source>
</reference>
<gene>
    <name evidence="3" type="ORF">ATL42_0309</name>
</gene>
<dbReference type="AlphaFoldDB" id="A0A2A9E2P5"/>
<feature type="compositionally biased region" description="Basic and acidic residues" evidence="1">
    <location>
        <begin position="89"/>
        <end position="101"/>
    </location>
</feature>
<feature type="compositionally biased region" description="Polar residues" evidence="1">
    <location>
        <begin position="24"/>
        <end position="40"/>
    </location>
</feature>
<evidence type="ECO:0008006" key="5">
    <source>
        <dbReference type="Google" id="ProtNLM"/>
    </source>
</evidence>
<feature type="region of interest" description="Disordered" evidence="1">
    <location>
        <begin position="89"/>
        <end position="116"/>
    </location>
</feature>
<feature type="compositionally biased region" description="Gly residues" evidence="1">
    <location>
        <begin position="107"/>
        <end position="116"/>
    </location>
</feature>
<keyword evidence="2" id="KW-0472">Membrane</keyword>
<keyword evidence="2" id="KW-1133">Transmembrane helix</keyword>
<keyword evidence="4" id="KW-1185">Reference proteome</keyword>
<accession>A0A2A9E2P5</accession>
<evidence type="ECO:0000313" key="4">
    <source>
        <dbReference type="Proteomes" id="UP000225548"/>
    </source>
</evidence>
<proteinExistence type="predicted"/>
<dbReference type="OrthoDB" id="5149665at2"/>
<evidence type="ECO:0000256" key="2">
    <source>
        <dbReference type="SAM" id="Phobius"/>
    </source>
</evidence>
<feature type="region of interest" description="Disordered" evidence="1">
    <location>
        <begin position="19"/>
        <end position="40"/>
    </location>
</feature>
<feature type="transmembrane region" description="Helical" evidence="2">
    <location>
        <begin position="54"/>
        <end position="74"/>
    </location>
</feature>
<keyword evidence="2" id="KW-0812">Transmembrane</keyword>
<comment type="caution">
    <text evidence="3">The sequence shown here is derived from an EMBL/GenBank/DDBJ whole genome shotgun (WGS) entry which is preliminary data.</text>
</comment>
<protein>
    <recommendedName>
        <fullName evidence="5">Transmembrane protein</fullName>
    </recommendedName>
</protein>
<name>A0A2A9E2P5_9MICO</name>
<evidence type="ECO:0000313" key="3">
    <source>
        <dbReference type="EMBL" id="PFG32469.1"/>
    </source>
</evidence>
<dbReference type="Proteomes" id="UP000225548">
    <property type="component" value="Unassembled WGS sequence"/>
</dbReference>
<dbReference type="EMBL" id="PDJG01000001">
    <property type="protein sequence ID" value="PFG32469.1"/>
    <property type="molecule type" value="Genomic_DNA"/>
</dbReference>